<sequence>MNRKTIPVEDAARDWFKDPEFAAEFEALEAEFATVEALIVTGGELDQTGESSATGL</sequence>
<protein>
    <recommendedName>
        <fullName evidence="3">Transcriptional regulator</fullName>
    </recommendedName>
</protein>
<dbReference type="EMBL" id="JACDTY010000001">
    <property type="protein sequence ID" value="MBA1139331.1"/>
    <property type="molecule type" value="Genomic_DNA"/>
</dbReference>
<evidence type="ECO:0008006" key="3">
    <source>
        <dbReference type="Google" id="ProtNLM"/>
    </source>
</evidence>
<reference evidence="1 2" key="1">
    <citation type="submission" date="2020-07" db="EMBL/GenBank/DDBJ databases">
        <title>Definition of the novel symbiovar canariense within Mesorhizobium novociceri, a new species of genus Mesorhizobium nodulating Cicer canariense in the Caldera de Taburiente National Park (La Palma, Canary Islands).</title>
        <authorList>
            <person name="Leon-Barrios M."/>
            <person name="Perez-Yepez J."/>
            <person name="Flores-Felix J.D."/>
            <person name="Ramirez-Baena M.H."/>
            <person name="Pulido-Suarez L."/>
            <person name="Igual J.M."/>
            <person name="Velazquez E."/>
            <person name="Peix A."/>
        </authorList>
    </citation>
    <scope>NUCLEOTIDE SEQUENCE [LARGE SCALE GENOMIC DNA]</scope>
    <source>
        <strain evidence="1 2">CCANP35</strain>
    </source>
</reference>
<gene>
    <name evidence="1" type="ORF">H0241_03535</name>
</gene>
<evidence type="ECO:0000313" key="2">
    <source>
        <dbReference type="Proteomes" id="UP000558284"/>
    </source>
</evidence>
<organism evidence="1 2">
    <name type="scientific">Mesorhizobium neociceri</name>
    <dbReference type="NCBI Taxonomy" id="1307853"/>
    <lineage>
        <taxon>Bacteria</taxon>
        <taxon>Pseudomonadati</taxon>
        <taxon>Pseudomonadota</taxon>
        <taxon>Alphaproteobacteria</taxon>
        <taxon>Hyphomicrobiales</taxon>
        <taxon>Phyllobacteriaceae</taxon>
        <taxon>Mesorhizobium</taxon>
    </lineage>
</organism>
<dbReference type="Proteomes" id="UP000558284">
    <property type="component" value="Unassembled WGS sequence"/>
</dbReference>
<keyword evidence="2" id="KW-1185">Reference proteome</keyword>
<accession>A0A838AZT1</accession>
<proteinExistence type="predicted"/>
<dbReference type="AlphaFoldDB" id="A0A838AZT1"/>
<evidence type="ECO:0000313" key="1">
    <source>
        <dbReference type="EMBL" id="MBA1139331.1"/>
    </source>
</evidence>
<dbReference type="RefSeq" id="WP_181056016.1">
    <property type="nucleotide sequence ID" value="NZ_JACDTY010000001.1"/>
</dbReference>
<name>A0A838AZT1_9HYPH</name>
<comment type="caution">
    <text evidence="1">The sequence shown here is derived from an EMBL/GenBank/DDBJ whole genome shotgun (WGS) entry which is preliminary data.</text>
</comment>